<comment type="caution">
    <text evidence="1">The sequence shown here is derived from an EMBL/GenBank/DDBJ whole genome shotgun (WGS) entry which is preliminary data.</text>
</comment>
<gene>
    <name evidence="1" type="ORF">AFUS01_LOCUS42193</name>
</gene>
<keyword evidence="2" id="KW-1185">Reference proteome</keyword>
<evidence type="ECO:0000313" key="1">
    <source>
        <dbReference type="EMBL" id="CAG7832511.1"/>
    </source>
</evidence>
<reference evidence="1" key="1">
    <citation type="submission" date="2021-06" db="EMBL/GenBank/DDBJ databases">
        <authorList>
            <person name="Hodson N. C."/>
            <person name="Mongue J. A."/>
            <person name="Jaron S. K."/>
        </authorList>
    </citation>
    <scope>NUCLEOTIDE SEQUENCE</scope>
</reference>
<dbReference type="EMBL" id="CAJVCH010565445">
    <property type="protein sequence ID" value="CAG7832511.1"/>
    <property type="molecule type" value="Genomic_DNA"/>
</dbReference>
<protein>
    <submittedName>
        <fullName evidence="1">Uncharacterized protein</fullName>
    </submittedName>
</protein>
<feature type="non-terminal residue" evidence="1">
    <location>
        <position position="46"/>
    </location>
</feature>
<organism evidence="1 2">
    <name type="scientific">Allacma fusca</name>
    <dbReference type="NCBI Taxonomy" id="39272"/>
    <lineage>
        <taxon>Eukaryota</taxon>
        <taxon>Metazoa</taxon>
        <taxon>Ecdysozoa</taxon>
        <taxon>Arthropoda</taxon>
        <taxon>Hexapoda</taxon>
        <taxon>Collembola</taxon>
        <taxon>Symphypleona</taxon>
        <taxon>Sminthuridae</taxon>
        <taxon>Allacma</taxon>
    </lineage>
</organism>
<proteinExistence type="predicted"/>
<name>A0A8J2LJ97_9HEXA</name>
<sequence length="46" mass="5222">WRVGIHIQDSKNCQKIGFPQQDSSESSHGTKTQAIERIMSSMQRSC</sequence>
<evidence type="ECO:0000313" key="2">
    <source>
        <dbReference type="Proteomes" id="UP000708208"/>
    </source>
</evidence>
<dbReference type="Proteomes" id="UP000708208">
    <property type="component" value="Unassembled WGS sequence"/>
</dbReference>
<dbReference type="AlphaFoldDB" id="A0A8J2LJ97"/>
<accession>A0A8J2LJ97</accession>